<dbReference type="EMBL" id="FWZX01000045">
    <property type="protein sequence ID" value="SMF81971.1"/>
    <property type="molecule type" value="Genomic_DNA"/>
</dbReference>
<keyword evidence="1" id="KW-0732">Signal</keyword>
<feature type="chain" id="PRO_5012848249" evidence="1">
    <location>
        <begin position="20"/>
        <end position="77"/>
    </location>
</feature>
<sequence length="77" mass="7945">MRAALLAACLLLAGCSALPSEDRPLGAGESDAAPLPSPCACRELPQHWEKAMLLQDVRIPLARPRVASRASGAAALA</sequence>
<name>A0A1Y6CWG3_9PROT</name>
<dbReference type="STRING" id="560819.SAMN05428998_1456"/>
<evidence type="ECO:0000313" key="3">
    <source>
        <dbReference type="Proteomes" id="UP000192917"/>
    </source>
</evidence>
<protein>
    <submittedName>
        <fullName evidence="2">Uncharacterized protein</fullName>
    </submittedName>
</protein>
<evidence type="ECO:0000313" key="2">
    <source>
        <dbReference type="EMBL" id="SMF81971.1"/>
    </source>
</evidence>
<feature type="signal peptide" evidence="1">
    <location>
        <begin position="1"/>
        <end position="19"/>
    </location>
</feature>
<dbReference type="Proteomes" id="UP000192917">
    <property type="component" value="Unassembled WGS sequence"/>
</dbReference>
<accession>A0A1Y6CWG3</accession>
<reference evidence="2 3" key="1">
    <citation type="submission" date="2017-04" db="EMBL/GenBank/DDBJ databases">
        <authorList>
            <person name="Afonso C.L."/>
            <person name="Miller P.J."/>
            <person name="Scott M.A."/>
            <person name="Spackman E."/>
            <person name="Goraichik I."/>
            <person name="Dimitrov K.M."/>
            <person name="Suarez D.L."/>
            <person name="Swayne D.E."/>
        </authorList>
    </citation>
    <scope>NUCLEOTIDE SEQUENCE [LARGE SCALE GENOMIC DNA]</scope>
    <source>
        <strain evidence="2 3">USBA 355</strain>
    </source>
</reference>
<dbReference type="AlphaFoldDB" id="A0A1Y6CWG3"/>
<proteinExistence type="predicted"/>
<dbReference type="PROSITE" id="PS51257">
    <property type="entry name" value="PROKAR_LIPOPROTEIN"/>
    <property type="match status" value="1"/>
</dbReference>
<keyword evidence="3" id="KW-1185">Reference proteome</keyword>
<dbReference type="RefSeq" id="WP_085126777.1">
    <property type="nucleotide sequence ID" value="NZ_FWZX01000045.1"/>
</dbReference>
<gene>
    <name evidence="2" type="ORF">SAMN05428998_1456</name>
</gene>
<organism evidence="2 3">
    <name type="scientific">Tistlia consotensis USBA 355</name>
    <dbReference type="NCBI Taxonomy" id="560819"/>
    <lineage>
        <taxon>Bacteria</taxon>
        <taxon>Pseudomonadati</taxon>
        <taxon>Pseudomonadota</taxon>
        <taxon>Alphaproteobacteria</taxon>
        <taxon>Rhodospirillales</taxon>
        <taxon>Rhodovibrionaceae</taxon>
        <taxon>Tistlia</taxon>
    </lineage>
</organism>
<evidence type="ECO:0000256" key="1">
    <source>
        <dbReference type="SAM" id="SignalP"/>
    </source>
</evidence>